<name>A0A1W1ECN4_9ZZZZ</name>
<dbReference type="AlphaFoldDB" id="A0A1W1ECN4"/>
<organism evidence="1">
    <name type="scientific">hydrothermal vent metagenome</name>
    <dbReference type="NCBI Taxonomy" id="652676"/>
    <lineage>
        <taxon>unclassified sequences</taxon>
        <taxon>metagenomes</taxon>
        <taxon>ecological metagenomes</taxon>
    </lineage>
</organism>
<evidence type="ECO:0008006" key="2">
    <source>
        <dbReference type="Google" id="ProtNLM"/>
    </source>
</evidence>
<proteinExistence type="predicted"/>
<dbReference type="EMBL" id="FPKX01000020">
    <property type="protein sequence ID" value="SFZ97795.1"/>
    <property type="molecule type" value="Genomic_DNA"/>
</dbReference>
<protein>
    <recommendedName>
        <fullName evidence="2">Cytochrome c domain-containing protein</fullName>
    </recommendedName>
</protein>
<accession>A0A1W1ECN4</accession>
<reference evidence="1" key="1">
    <citation type="submission" date="2016-10" db="EMBL/GenBank/DDBJ databases">
        <authorList>
            <person name="de Groot N.N."/>
        </authorList>
    </citation>
    <scope>NUCLEOTIDE SEQUENCE</scope>
</reference>
<gene>
    <name evidence="1" type="ORF">MNB_SV-5-166</name>
</gene>
<sequence length="442" mass="49214">MKIFKKSHIALVSAVTIGGLTQGLQAMPMFSTQTGADCSTCHTQQMPRLNKFGRKFAASGMTISQKILDDNASFTSGMDINPSMLIKSKYNKTYDKPNGKGIIDTEDGSTNEGEFSAIRMATIYVGGRVSENIGAILKFGHRKEEGESIEGKAVYAHALDDTAYIGAVFYSTSGLGPFAGMEFYNTGLYKPLRMFDMKIYNNSTQKEKIGAEAATGLQVYYDKDGLFDENDHFFITAGMYVPAQDGLYYDMGDNLLPFARIAYEYMYNDFNFIFGGFIIKGGDIVASTAPLSIKRETYGIDLQIEGTIMEREVTLAATKVFKNDVIYTGINSGLDNISEDVFDEGFSVQAAVSVTEAFIAKASYMNYNDKNEYLKYDSKDRPKYETDKINAKDLDYAIGVGLDYGFTLYVPMKLTVEYAWMKPTRDDISNYQDFMVTLTLPF</sequence>
<evidence type="ECO:0000313" key="1">
    <source>
        <dbReference type="EMBL" id="SFZ97795.1"/>
    </source>
</evidence>